<organism evidence="5 6">
    <name type="scientific">Desulfacinum hydrothermale DSM 13146</name>
    <dbReference type="NCBI Taxonomy" id="1121390"/>
    <lineage>
        <taxon>Bacteria</taxon>
        <taxon>Pseudomonadati</taxon>
        <taxon>Thermodesulfobacteriota</taxon>
        <taxon>Syntrophobacteria</taxon>
        <taxon>Syntrophobacterales</taxon>
        <taxon>Syntrophobacteraceae</taxon>
        <taxon>Desulfacinum</taxon>
    </lineage>
</organism>
<keyword evidence="2" id="KW-0547">Nucleotide-binding</keyword>
<evidence type="ECO:0000256" key="1">
    <source>
        <dbReference type="ARBA" id="ARBA00022448"/>
    </source>
</evidence>
<accession>A0A1W1WWN1</accession>
<dbReference type="Pfam" id="PF12399">
    <property type="entry name" value="BCA_ABC_TP_C"/>
    <property type="match status" value="1"/>
</dbReference>
<dbReference type="STRING" id="1121390.SAMN02746041_00006"/>
<dbReference type="InterPro" id="IPR032823">
    <property type="entry name" value="BCA_ABC_TP_C"/>
</dbReference>
<dbReference type="SUPFAM" id="SSF52540">
    <property type="entry name" value="P-loop containing nucleoside triphosphate hydrolases"/>
    <property type="match status" value="1"/>
</dbReference>
<feature type="domain" description="ABC transporter" evidence="4">
    <location>
        <begin position="6"/>
        <end position="248"/>
    </location>
</feature>
<dbReference type="PANTHER" id="PTHR45772:SF9">
    <property type="entry name" value="CONSERVED COMPONENT OF ABC TRANSPORTER FOR NATURAL AMINO ACIDS"/>
    <property type="match status" value="1"/>
</dbReference>
<dbReference type="GO" id="GO:0005886">
    <property type="term" value="C:plasma membrane"/>
    <property type="evidence" value="ECO:0007669"/>
    <property type="project" value="TreeGrafter"/>
</dbReference>
<proteinExistence type="predicted"/>
<dbReference type="OrthoDB" id="9805130at2"/>
<dbReference type="PROSITE" id="PS50893">
    <property type="entry name" value="ABC_TRANSPORTER_2"/>
    <property type="match status" value="1"/>
</dbReference>
<evidence type="ECO:0000256" key="2">
    <source>
        <dbReference type="ARBA" id="ARBA00022741"/>
    </source>
</evidence>
<dbReference type="GO" id="GO:0005524">
    <property type="term" value="F:ATP binding"/>
    <property type="evidence" value="ECO:0007669"/>
    <property type="project" value="UniProtKB-KW"/>
</dbReference>
<dbReference type="Pfam" id="PF00005">
    <property type="entry name" value="ABC_tran"/>
    <property type="match status" value="1"/>
</dbReference>
<keyword evidence="3 5" id="KW-0067">ATP-binding</keyword>
<keyword evidence="1" id="KW-0813">Transport</keyword>
<evidence type="ECO:0000313" key="6">
    <source>
        <dbReference type="Proteomes" id="UP000192783"/>
    </source>
</evidence>
<evidence type="ECO:0000256" key="3">
    <source>
        <dbReference type="ARBA" id="ARBA00022840"/>
    </source>
</evidence>
<evidence type="ECO:0000259" key="4">
    <source>
        <dbReference type="PROSITE" id="PS50893"/>
    </source>
</evidence>
<dbReference type="InterPro" id="IPR051120">
    <property type="entry name" value="ABC_AA/LPS_Transport"/>
</dbReference>
<keyword evidence="6" id="KW-1185">Reference proteome</keyword>
<dbReference type="PANTHER" id="PTHR45772">
    <property type="entry name" value="CONSERVED COMPONENT OF ABC TRANSPORTER FOR NATURAL AMINO ACIDS-RELATED"/>
    <property type="match status" value="1"/>
</dbReference>
<gene>
    <name evidence="5" type="ORF">SAMN02746041_00006</name>
</gene>
<dbReference type="InterPro" id="IPR003593">
    <property type="entry name" value="AAA+_ATPase"/>
</dbReference>
<dbReference type="Gene3D" id="3.40.50.300">
    <property type="entry name" value="P-loop containing nucleotide triphosphate hydrolases"/>
    <property type="match status" value="1"/>
</dbReference>
<sequence>MSGVLLRVRDLVKHFGGLRAVDGVSFDLHEREILGLLGPNGAGKTVCFHLISGVYAPTAGEIHFAGIRSDGLPPHRMASLGLGRTFQIVKPFSDLSVLDNVMVASGVHRYQSLTRSFGSWTGTAVREKAMELLERVGLGKEADRKAGLLPLGHLRRLEIARALAVGYRLILLDESFSGLREEEIAPLMDLVASIRRDGISVLLIEHNMRVAMELSDRIVVLDHGRKIAEGLPAEIARDPRVIEAYLGRGGSSRVA</sequence>
<dbReference type="CDD" id="cd03219">
    <property type="entry name" value="ABC_Mj1267_LivG_branched"/>
    <property type="match status" value="1"/>
</dbReference>
<name>A0A1W1WWN1_9BACT</name>
<reference evidence="5 6" key="1">
    <citation type="submission" date="2017-04" db="EMBL/GenBank/DDBJ databases">
        <authorList>
            <person name="Afonso C.L."/>
            <person name="Miller P.J."/>
            <person name="Scott M.A."/>
            <person name="Spackman E."/>
            <person name="Goraichik I."/>
            <person name="Dimitrov K.M."/>
            <person name="Suarez D.L."/>
            <person name="Swayne D.E."/>
        </authorList>
    </citation>
    <scope>NUCLEOTIDE SEQUENCE [LARGE SCALE GENOMIC DNA]</scope>
    <source>
        <strain evidence="5 6">DSM 13146</strain>
    </source>
</reference>
<dbReference type="GO" id="GO:0016887">
    <property type="term" value="F:ATP hydrolysis activity"/>
    <property type="evidence" value="ECO:0007669"/>
    <property type="project" value="InterPro"/>
</dbReference>
<dbReference type="EMBL" id="FWXF01000001">
    <property type="protein sequence ID" value="SMC16129.1"/>
    <property type="molecule type" value="Genomic_DNA"/>
</dbReference>
<dbReference type="InterPro" id="IPR003439">
    <property type="entry name" value="ABC_transporter-like_ATP-bd"/>
</dbReference>
<dbReference type="AlphaFoldDB" id="A0A1W1WWN1"/>
<evidence type="ECO:0000313" key="5">
    <source>
        <dbReference type="EMBL" id="SMC16129.1"/>
    </source>
</evidence>
<dbReference type="FunFam" id="3.40.50.300:FF:000421">
    <property type="entry name" value="Branched-chain amino acid ABC transporter ATP-binding protein"/>
    <property type="match status" value="1"/>
</dbReference>
<dbReference type="Proteomes" id="UP000192783">
    <property type="component" value="Unassembled WGS sequence"/>
</dbReference>
<dbReference type="RefSeq" id="WP_084055504.1">
    <property type="nucleotide sequence ID" value="NZ_FWXF01000001.1"/>
</dbReference>
<dbReference type="InterPro" id="IPR027417">
    <property type="entry name" value="P-loop_NTPase"/>
</dbReference>
<protein>
    <submittedName>
        <fullName evidence="5">Amino acid/amide ABC transporter ATP-binding protein 1, HAAT family (TC 3.A.1.4.-)</fullName>
    </submittedName>
</protein>
<dbReference type="SMART" id="SM00382">
    <property type="entry name" value="AAA"/>
    <property type="match status" value="1"/>
</dbReference>